<evidence type="ECO:0000313" key="1">
    <source>
        <dbReference type="EMBL" id="KAA8908449.1"/>
    </source>
</evidence>
<keyword evidence="2" id="KW-1185">Reference proteome</keyword>
<dbReference type="InParanoid" id="A0A5J5EZ11"/>
<protein>
    <submittedName>
        <fullName evidence="1">Uncharacterized protein</fullName>
    </submittedName>
</protein>
<sequence>MVFYTSETTPSPDPQAVPTVNMLDADFPAIELEQNRNYSKSERLRLAIAQYFTEKDGGIQKPNKKRIALTFEVAESTLRRHLKNPTARTLAEHNIKQQYLTPEEEDELADRAIFMDCWNIAPTQEQFYDLVEVVLKAKAHDEGRTAVHIRKGETWKNMDQDKPVIASSRV</sequence>
<comment type="caution">
    <text evidence="1">The sequence shown here is derived from an EMBL/GenBank/DDBJ whole genome shotgun (WGS) entry which is preliminary data.</text>
</comment>
<proteinExistence type="predicted"/>
<dbReference type="OrthoDB" id="10623726at2759"/>
<gene>
    <name evidence="1" type="ORF">FN846DRAFT_659188</name>
</gene>
<dbReference type="Proteomes" id="UP000326924">
    <property type="component" value="Unassembled WGS sequence"/>
</dbReference>
<reference evidence="1 2" key="1">
    <citation type="submission" date="2019-09" db="EMBL/GenBank/DDBJ databases">
        <title>Draft genome of the ectomycorrhizal ascomycete Sphaerosporella brunnea.</title>
        <authorList>
            <consortium name="DOE Joint Genome Institute"/>
            <person name="Benucci G.M."/>
            <person name="Marozzi G."/>
            <person name="Antonielli L."/>
            <person name="Sanchez S."/>
            <person name="Marco P."/>
            <person name="Wang X."/>
            <person name="Falini L.B."/>
            <person name="Barry K."/>
            <person name="Haridas S."/>
            <person name="Lipzen A."/>
            <person name="Labutti K."/>
            <person name="Grigoriev I.V."/>
            <person name="Murat C."/>
            <person name="Martin F."/>
            <person name="Albertini E."/>
            <person name="Donnini D."/>
            <person name="Bonito G."/>
        </authorList>
    </citation>
    <scope>NUCLEOTIDE SEQUENCE [LARGE SCALE GENOMIC DNA]</scope>
    <source>
        <strain evidence="1 2">Sb_GMNB300</strain>
    </source>
</reference>
<evidence type="ECO:0000313" key="2">
    <source>
        <dbReference type="Proteomes" id="UP000326924"/>
    </source>
</evidence>
<organism evidence="1 2">
    <name type="scientific">Sphaerosporella brunnea</name>
    <dbReference type="NCBI Taxonomy" id="1250544"/>
    <lineage>
        <taxon>Eukaryota</taxon>
        <taxon>Fungi</taxon>
        <taxon>Dikarya</taxon>
        <taxon>Ascomycota</taxon>
        <taxon>Pezizomycotina</taxon>
        <taxon>Pezizomycetes</taxon>
        <taxon>Pezizales</taxon>
        <taxon>Pyronemataceae</taxon>
        <taxon>Sphaerosporella</taxon>
    </lineage>
</organism>
<dbReference type="EMBL" id="VXIS01000068">
    <property type="protein sequence ID" value="KAA8908449.1"/>
    <property type="molecule type" value="Genomic_DNA"/>
</dbReference>
<name>A0A5J5EZ11_9PEZI</name>
<dbReference type="AlphaFoldDB" id="A0A5J5EZ11"/>
<accession>A0A5J5EZ11</accession>